<keyword evidence="2" id="KW-1185">Reference proteome</keyword>
<sequence length="96" mass="10889">MGWLDTAEAAEEFAAMKAKDLKVRHEMSFLRLYSAAKQAVKSKEFAKTGVGSAPYQFYGAKWCGFQAATEHGVRWKETKHLEITVALLKLTVHWVR</sequence>
<dbReference type="Proteomes" id="UP000322680">
    <property type="component" value="Segment"/>
</dbReference>
<protein>
    <submittedName>
        <fullName evidence="1">Uncharacterized protein</fullName>
    </submittedName>
</protein>
<name>A0A5B9N5J8_9CAUD</name>
<reference evidence="2" key="1">
    <citation type="submission" date="2019-06" db="EMBL/GenBank/DDBJ databases">
        <title>Complete Genome Sequence of Serratia marcescens Myophage MyoSmar.</title>
        <authorList>
            <person name="Cooper S."/>
            <person name="Nguyen Q."/>
            <person name="Newkirk H."/>
            <person name="Liu M."/>
            <person name="Cahill J."/>
            <person name="Ramsey J."/>
        </authorList>
    </citation>
    <scope>NUCLEOTIDE SEQUENCE [LARGE SCALE GENOMIC DNA]</scope>
</reference>
<accession>A0A5B9N5J8</accession>
<proteinExistence type="predicted"/>
<evidence type="ECO:0000313" key="2">
    <source>
        <dbReference type="Proteomes" id="UP000322680"/>
    </source>
</evidence>
<gene>
    <name evidence="1" type="ORF">CPT_MyoSmar_018</name>
</gene>
<evidence type="ECO:0000313" key="1">
    <source>
        <dbReference type="EMBL" id="QEG09467.1"/>
    </source>
</evidence>
<organism evidence="1 2">
    <name type="scientific">Serratia phage MyoSmar</name>
    <dbReference type="NCBI Taxonomy" id="2596673"/>
    <lineage>
        <taxon>Viruses</taxon>
        <taxon>Duplodnaviria</taxon>
        <taxon>Heunggongvirae</taxon>
        <taxon>Uroviricota</taxon>
        <taxon>Caudoviricetes</taxon>
        <taxon>Lindbergviridae</taxon>
        <taxon>Myosmarvirus</taxon>
        <taxon>Myosmarvirus myosmar</taxon>
    </lineage>
</organism>
<dbReference type="EMBL" id="MN062189">
    <property type="protein sequence ID" value="QEG09467.1"/>
    <property type="molecule type" value="Genomic_DNA"/>
</dbReference>